<dbReference type="InterPro" id="IPR052843">
    <property type="entry name" value="ER_body_metal_sequester"/>
</dbReference>
<gene>
    <name evidence="2" type="ORF">Acr_15g0006700</name>
</gene>
<keyword evidence="1" id="KW-1133">Transmembrane helix</keyword>
<dbReference type="AlphaFoldDB" id="A0A7J0FTP4"/>
<keyword evidence="1" id="KW-0812">Transmembrane</keyword>
<protein>
    <submittedName>
        <fullName evidence="2">Vacuolar iron transporter (VIT) family protein</fullName>
    </submittedName>
</protein>
<proteinExistence type="predicted"/>
<keyword evidence="3" id="KW-1185">Reference proteome</keyword>
<keyword evidence="1" id="KW-0472">Membrane</keyword>
<feature type="transmembrane region" description="Helical" evidence="1">
    <location>
        <begin position="442"/>
        <end position="461"/>
    </location>
</feature>
<feature type="transmembrane region" description="Helical" evidence="1">
    <location>
        <begin position="409"/>
        <end position="430"/>
    </location>
</feature>
<dbReference type="PANTHER" id="PTHR38937:SF2">
    <property type="entry name" value="MEMBRANE PROTEIN OF ER BODY-LIKE PROTEIN ISOFORM X1"/>
    <property type="match status" value="1"/>
</dbReference>
<feature type="transmembrane region" description="Helical" evidence="1">
    <location>
        <begin position="373"/>
        <end position="397"/>
    </location>
</feature>
<reference evidence="2 3" key="1">
    <citation type="submission" date="2019-07" db="EMBL/GenBank/DDBJ databases">
        <title>De Novo Assembly of kiwifruit Actinidia rufa.</title>
        <authorList>
            <person name="Sugita-Konishi S."/>
            <person name="Sato K."/>
            <person name="Mori E."/>
            <person name="Abe Y."/>
            <person name="Kisaki G."/>
            <person name="Hamano K."/>
            <person name="Suezawa K."/>
            <person name="Otani M."/>
            <person name="Fukuda T."/>
            <person name="Manabe T."/>
            <person name="Gomi K."/>
            <person name="Tabuchi M."/>
            <person name="Akimitsu K."/>
            <person name="Kataoka I."/>
        </authorList>
    </citation>
    <scope>NUCLEOTIDE SEQUENCE [LARGE SCALE GENOMIC DNA]</scope>
    <source>
        <strain evidence="3">cv. Fuchu</strain>
    </source>
</reference>
<feature type="transmembrane region" description="Helical" evidence="1">
    <location>
        <begin position="317"/>
        <end position="337"/>
    </location>
</feature>
<comment type="caution">
    <text evidence="2">The sequence shown here is derived from an EMBL/GenBank/DDBJ whole genome shotgun (WGS) entry which is preliminary data.</text>
</comment>
<evidence type="ECO:0000313" key="2">
    <source>
        <dbReference type="EMBL" id="GFZ02061.1"/>
    </source>
</evidence>
<sequence>MEAMLPLKESNITAANVDYTEVGCSLSKGSAIEEDFKGTKELVDIKRLVKESEEEEIEFGFERVVENLDQHRVHCPNCHSCITKVVLRKPKTVESLGLFGCLSCFTIFIPQGNGFNLSRIFQRQRGGGNKGSSDQASVVATNPPSSFTDDKGIMGIDQRGTCFDLFRIFKNDQTPELISAEATKQSSYVTKEKGSLLIDQQERFPPSQEGLSLVVCRTEILTGVIIERQGAGKNTATSIDGAVPSEAVTINIEEESGPSESGTTQFTETLTDASKPIPLGETNGFKALEILKSIVYGGLMESITSLSVVSSAAASDATTVTIVAMGLANLIGGLFIIGPKIRELKNDHSEGYSYQRNGQVDRYQELLGQRENFLLHATVAVLSFLIFGLIPPLTYGFSFRQSDDKDLKLGVVAAASLTCIVVLAIGKAYIQKPPRFSLYIKTVLYYVSMAVMASGISYAVGDLVKRLMEKFGWFDSTAAVTLSFPCVRSVNPAWGSY</sequence>
<dbReference type="EMBL" id="BJWL01000015">
    <property type="protein sequence ID" value="GFZ02061.1"/>
    <property type="molecule type" value="Genomic_DNA"/>
</dbReference>
<organism evidence="2 3">
    <name type="scientific">Actinidia rufa</name>
    <dbReference type="NCBI Taxonomy" id="165716"/>
    <lineage>
        <taxon>Eukaryota</taxon>
        <taxon>Viridiplantae</taxon>
        <taxon>Streptophyta</taxon>
        <taxon>Embryophyta</taxon>
        <taxon>Tracheophyta</taxon>
        <taxon>Spermatophyta</taxon>
        <taxon>Magnoliopsida</taxon>
        <taxon>eudicotyledons</taxon>
        <taxon>Gunneridae</taxon>
        <taxon>Pentapetalae</taxon>
        <taxon>asterids</taxon>
        <taxon>Ericales</taxon>
        <taxon>Actinidiaceae</taxon>
        <taxon>Actinidia</taxon>
    </lineage>
</organism>
<dbReference type="OrthoDB" id="1924921at2759"/>
<name>A0A7J0FTP4_9ERIC</name>
<evidence type="ECO:0000256" key="1">
    <source>
        <dbReference type="SAM" id="Phobius"/>
    </source>
</evidence>
<accession>A0A7J0FTP4</accession>
<evidence type="ECO:0000313" key="3">
    <source>
        <dbReference type="Proteomes" id="UP000585474"/>
    </source>
</evidence>
<dbReference type="PANTHER" id="PTHR38937">
    <property type="entry name" value="MEMBRANE PROTEIN OF ER BODY-LIKE PROTEIN"/>
    <property type="match status" value="1"/>
</dbReference>
<dbReference type="Proteomes" id="UP000585474">
    <property type="component" value="Unassembled WGS sequence"/>
</dbReference>